<comment type="caution">
    <text evidence="5">The sequence shown here is derived from an EMBL/GenBank/DDBJ whole genome shotgun (WGS) entry which is preliminary data.</text>
</comment>
<keyword evidence="6" id="KW-1185">Reference proteome</keyword>
<name>A0AAD4QZJ2_9BILA</name>
<evidence type="ECO:0000256" key="3">
    <source>
        <dbReference type="SAM" id="SignalP"/>
    </source>
</evidence>
<gene>
    <name evidence="5" type="ORF">DdX_16997</name>
</gene>
<keyword evidence="3" id="KW-0732">Signal</keyword>
<evidence type="ECO:0000313" key="6">
    <source>
        <dbReference type="Proteomes" id="UP001201812"/>
    </source>
</evidence>
<feature type="chain" id="PRO_5041977067" description="ShKT domain-containing protein" evidence="3">
    <location>
        <begin position="20"/>
        <end position="699"/>
    </location>
</feature>
<sequence>MSRVLLLLMFVGIPLKCVAQSEEEKEAEKAITDFTAILKEVNDAVAEVTRVSTSVTDANLPSPPADPAAATAAKTLAQTRADEAKDAREKLKAAREKGADILARLDRHKIAMVAWNAEADTDDAALVPPAKFNSEEAAKATALGDRIDAAINALAITGPLAENGKRTAAADGSAVTADATASTAQTTALRKYWVARNVENAAQTIMEMTAKATAIQDRATGDLTNEANQARDTARDVLVSANGLRVSKDRAATQKALTDAEAVLAQARTLENEALDIQNEVATMDAQIKVIKADAADADRVAILALTDAARDAIGTAAAAGINSPRIVAGAAGGPRDPGAIQKAIEDADLAIVEVRRVLSLLDAMDDIAKSVEQMKSAVTTATSERQRAKTELDKTTALQTQADEAVAEAQAAQRDADTAAKATAATEEDKAALKTADADLQKVTEERTKVGEQITAAGTEDAKAEAARIIVAGRSTAATDASSQIDTNIGTVATATVAYGDRRKFLARLRVAAAKNGVEDVTSAANAVAKAFTDAKSALDLAKRWADKTKDQTPEGRKKIRNAEDNRKAMENAMKLAQAAQQAQQQAEQEQTDMTNQQQETQQQTQNQLPVDANGGIVNIDHLYDEVYVQPAAGDSDVNCLNNLHRCNDPTIAAQCAGACTRQENGDDHADNCAGMTDLCVEEHYRDLMSTYCVGTCG</sequence>
<accession>A0AAD4QZJ2</accession>
<feature type="coiled-coil region" evidence="1">
    <location>
        <begin position="260"/>
        <end position="287"/>
    </location>
</feature>
<dbReference type="Pfam" id="PF01549">
    <property type="entry name" value="ShK"/>
    <property type="match status" value="2"/>
</dbReference>
<proteinExistence type="predicted"/>
<evidence type="ECO:0000256" key="1">
    <source>
        <dbReference type="SAM" id="Coils"/>
    </source>
</evidence>
<organism evidence="5 6">
    <name type="scientific">Ditylenchus destructor</name>
    <dbReference type="NCBI Taxonomy" id="166010"/>
    <lineage>
        <taxon>Eukaryota</taxon>
        <taxon>Metazoa</taxon>
        <taxon>Ecdysozoa</taxon>
        <taxon>Nematoda</taxon>
        <taxon>Chromadorea</taxon>
        <taxon>Rhabditida</taxon>
        <taxon>Tylenchina</taxon>
        <taxon>Tylenchomorpha</taxon>
        <taxon>Sphaerularioidea</taxon>
        <taxon>Anguinidae</taxon>
        <taxon>Anguininae</taxon>
        <taxon>Ditylenchus</taxon>
    </lineage>
</organism>
<feature type="coiled-coil region" evidence="1">
    <location>
        <begin position="372"/>
        <end position="423"/>
    </location>
</feature>
<feature type="domain" description="ShKT" evidence="4">
    <location>
        <begin position="669"/>
        <end position="699"/>
    </location>
</feature>
<feature type="region of interest" description="Disordered" evidence="2">
    <location>
        <begin position="576"/>
        <end position="611"/>
    </location>
</feature>
<feature type="compositionally biased region" description="Low complexity" evidence="2">
    <location>
        <begin position="578"/>
        <end position="609"/>
    </location>
</feature>
<evidence type="ECO:0000256" key="2">
    <source>
        <dbReference type="SAM" id="MobiDB-lite"/>
    </source>
</evidence>
<dbReference type="EMBL" id="JAKKPZ010000161">
    <property type="protein sequence ID" value="KAI1699964.1"/>
    <property type="molecule type" value="Genomic_DNA"/>
</dbReference>
<feature type="coiled-coil region" evidence="1">
    <location>
        <begin position="74"/>
        <end position="104"/>
    </location>
</feature>
<reference evidence="5" key="1">
    <citation type="submission" date="2022-01" db="EMBL/GenBank/DDBJ databases">
        <title>Genome Sequence Resource for Two Populations of Ditylenchus destructor, the Migratory Endoparasitic Phytonematode.</title>
        <authorList>
            <person name="Zhang H."/>
            <person name="Lin R."/>
            <person name="Xie B."/>
        </authorList>
    </citation>
    <scope>NUCLEOTIDE SEQUENCE</scope>
    <source>
        <strain evidence="5">BazhouSP</strain>
    </source>
</reference>
<dbReference type="InterPro" id="IPR003582">
    <property type="entry name" value="ShKT_dom"/>
</dbReference>
<keyword evidence="1" id="KW-0175">Coiled coil</keyword>
<evidence type="ECO:0000313" key="5">
    <source>
        <dbReference type="EMBL" id="KAI1699964.1"/>
    </source>
</evidence>
<dbReference type="Proteomes" id="UP001201812">
    <property type="component" value="Unassembled WGS sequence"/>
</dbReference>
<protein>
    <recommendedName>
        <fullName evidence="4">ShKT domain-containing protein</fullName>
    </recommendedName>
</protein>
<evidence type="ECO:0000259" key="4">
    <source>
        <dbReference type="Pfam" id="PF01549"/>
    </source>
</evidence>
<feature type="domain" description="ShKT" evidence="4">
    <location>
        <begin position="636"/>
        <end position="661"/>
    </location>
</feature>
<feature type="signal peptide" evidence="3">
    <location>
        <begin position="1"/>
        <end position="19"/>
    </location>
</feature>
<dbReference type="AlphaFoldDB" id="A0AAD4QZJ2"/>